<dbReference type="EMBL" id="FTOG01000023">
    <property type="protein sequence ID" value="SIT22654.1"/>
    <property type="molecule type" value="Genomic_DNA"/>
</dbReference>
<evidence type="ECO:0000313" key="6">
    <source>
        <dbReference type="EMBL" id="SIT22654.1"/>
    </source>
</evidence>
<sequence>MRREDIADLSAFVMVAEAGSFTKAAQQMGISQSALSQIVRRLEERLDVRLLARTTRSVAPTVAGERLVARMAPMLRDLETGLTELVETRARPGGHIRLTCVEHAARRVIAPALARLLPDYPELTVEVIVDYGLVDVVTARFDAGVRLGAQVEKDMIAVRISPDVEMAVVATPAYLGRHGGPETPDALTEHRCIGLRLPSSDTLYAWRFLHRGKDTRVRISGPVIFNTLELMHHAALDGLGLAMLPKDIVAQDLATGRLIQVLADETPPLPGYHLYYPNRRHASPAFRLLVDALRYRG</sequence>
<evidence type="ECO:0000256" key="3">
    <source>
        <dbReference type="ARBA" id="ARBA00023125"/>
    </source>
</evidence>
<keyword evidence="3" id="KW-0238">DNA-binding</keyword>
<dbReference type="FunFam" id="1.10.10.10:FF:000001">
    <property type="entry name" value="LysR family transcriptional regulator"/>
    <property type="match status" value="1"/>
</dbReference>
<evidence type="ECO:0000256" key="4">
    <source>
        <dbReference type="ARBA" id="ARBA00023163"/>
    </source>
</evidence>
<keyword evidence="2" id="KW-0805">Transcription regulation</keyword>
<keyword evidence="4" id="KW-0804">Transcription</keyword>
<dbReference type="STRING" id="453582.SAMN05421580_1237"/>
<dbReference type="InterPro" id="IPR000847">
    <property type="entry name" value="LysR_HTH_N"/>
</dbReference>
<comment type="similarity">
    <text evidence="1">Belongs to the LysR transcriptional regulatory family.</text>
</comment>
<dbReference type="SUPFAM" id="SSF53850">
    <property type="entry name" value="Periplasmic binding protein-like II"/>
    <property type="match status" value="1"/>
</dbReference>
<evidence type="ECO:0000256" key="1">
    <source>
        <dbReference type="ARBA" id="ARBA00009437"/>
    </source>
</evidence>
<dbReference type="Gene3D" id="1.10.10.10">
    <property type="entry name" value="Winged helix-like DNA-binding domain superfamily/Winged helix DNA-binding domain"/>
    <property type="match status" value="1"/>
</dbReference>
<accession>A0A1N7QIR4</accession>
<dbReference type="CDD" id="cd08474">
    <property type="entry name" value="PBP2_CrgA_like_5"/>
    <property type="match status" value="1"/>
</dbReference>
<dbReference type="OrthoDB" id="9813056at2"/>
<dbReference type="InterPro" id="IPR005119">
    <property type="entry name" value="LysR_subst-bd"/>
</dbReference>
<dbReference type="PRINTS" id="PR00039">
    <property type="entry name" value="HTHLYSR"/>
</dbReference>
<dbReference type="PANTHER" id="PTHR30537">
    <property type="entry name" value="HTH-TYPE TRANSCRIPTIONAL REGULATOR"/>
    <property type="match status" value="1"/>
</dbReference>
<dbReference type="PROSITE" id="PS50931">
    <property type="entry name" value="HTH_LYSR"/>
    <property type="match status" value="1"/>
</dbReference>
<name>A0A1N7QIR4_9RHOB</name>
<dbReference type="SUPFAM" id="SSF46785">
    <property type="entry name" value="Winged helix' DNA-binding domain"/>
    <property type="match status" value="1"/>
</dbReference>
<dbReference type="Proteomes" id="UP000186221">
    <property type="component" value="Unassembled WGS sequence"/>
</dbReference>
<dbReference type="FunFam" id="3.40.190.290:FF:000012">
    <property type="entry name" value="Transcriptional regulator, LysR family"/>
    <property type="match status" value="1"/>
</dbReference>
<feature type="domain" description="HTH lysR-type" evidence="5">
    <location>
        <begin position="4"/>
        <end position="61"/>
    </location>
</feature>
<dbReference type="InterPro" id="IPR036390">
    <property type="entry name" value="WH_DNA-bd_sf"/>
</dbReference>
<proteinExistence type="inferred from homology"/>
<reference evidence="7" key="1">
    <citation type="submission" date="2017-01" db="EMBL/GenBank/DDBJ databases">
        <authorList>
            <person name="Varghese N."/>
            <person name="Submissions S."/>
        </authorList>
    </citation>
    <scope>NUCLEOTIDE SEQUENCE [LARGE SCALE GENOMIC DNA]</scope>
    <source>
        <strain evidence="7">DSM 19945</strain>
    </source>
</reference>
<dbReference type="Gene3D" id="3.40.190.290">
    <property type="match status" value="1"/>
</dbReference>
<dbReference type="Pfam" id="PF03466">
    <property type="entry name" value="LysR_substrate"/>
    <property type="match status" value="1"/>
</dbReference>
<organism evidence="6 7">
    <name type="scientific">Rhodobacter aestuarii</name>
    <dbReference type="NCBI Taxonomy" id="453582"/>
    <lineage>
        <taxon>Bacteria</taxon>
        <taxon>Pseudomonadati</taxon>
        <taxon>Pseudomonadota</taxon>
        <taxon>Alphaproteobacteria</taxon>
        <taxon>Rhodobacterales</taxon>
        <taxon>Rhodobacter group</taxon>
        <taxon>Rhodobacter</taxon>
    </lineage>
</organism>
<dbReference type="InterPro" id="IPR058163">
    <property type="entry name" value="LysR-type_TF_proteobact-type"/>
</dbReference>
<protein>
    <submittedName>
        <fullName evidence="6">Transcriptional regulator, LysR family</fullName>
    </submittedName>
</protein>
<dbReference type="PANTHER" id="PTHR30537:SF1">
    <property type="entry name" value="HTH-TYPE TRANSCRIPTIONAL REGULATOR PGRR"/>
    <property type="match status" value="1"/>
</dbReference>
<dbReference type="AlphaFoldDB" id="A0A1N7QIR4"/>
<dbReference type="Pfam" id="PF00126">
    <property type="entry name" value="HTH_1"/>
    <property type="match status" value="1"/>
</dbReference>
<evidence type="ECO:0000259" key="5">
    <source>
        <dbReference type="PROSITE" id="PS50931"/>
    </source>
</evidence>
<dbReference type="GO" id="GO:0043565">
    <property type="term" value="F:sequence-specific DNA binding"/>
    <property type="evidence" value="ECO:0007669"/>
    <property type="project" value="TreeGrafter"/>
</dbReference>
<dbReference type="GO" id="GO:0003700">
    <property type="term" value="F:DNA-binding transcription factor activity"/>
    <property type="evidence" value="ECO:0007669"/>
    <property type="project" value="InterPro"/>
</dbReference>
<evidence type="ECO:0000256" key="2">
    <source>
        <dbReference type="ARBA" id="ARBA00023015"/>
    </source>
</evidence>
<dbReference type="GO" id="GO:0006351">
    <property type="term" value="P:DNA-templated transcription"/>
    <property type="evidence" value="ECO:0007669"/>
    <property type="project" value="TreeGrafter"/>
</dbReference>
<dbReference type="RefSeq" id="WP_076486543.1">
    <property type="nucleotide sequence ID" value="NZ_FTOG01000023.1"/>
</dbReference>
<evidence type="ECO:0000313" key="7">
    <source>
        <dbReference type="Proteomes" id="UP000186221"/>
    </source>
</evidence>
<gene>
    <name evidence="6" type="ORF">SAMN05421580_1237</name>
</gene>
<dbReference type="InterPro" id="IPR036388">
    <property type="entry name" value="WH-like_DNA-bd_sf"/>
</dbReference>
<keyword evidence="7" id="KW-1185">Reference proteome</keyword>